<dbReference type="CDD" id="cd00876">
    <property type="entry name" value="Ras"/>
    <property type="match status" value="2"/>
</dbReference>
<dbReference type="InterPro" id="IPR005225">
    <property type="entry name" value="Small_GTP-bd"/>
</dbReference>
<accession>A0A8S0WMB4</accession>
<keyword evidence="2" id="KW-0547">Nucleotide-binding</keyword>
<dbReference type="GO" id="GO:0003924">
    <property type="term" value="F:GTPase activity"/>
    <property type="evidence" value="ECO:0007669"/>
    <property type="project" value="InterPro"/>
</dbReference>
<dbReference type="SMART" id="SM00174">
    <property type="entry name" value="RHO"/>
    <property type="match status" value="2"/>
</dbReference>
<proteinExistence type="predicted"/>
<dbReference type="InterPro" id="IPR027417">
    <property type="entry name" value="P-loop_NTPase"/>
</dbReference>
<dbReference type="GO" id="GO:0005525">
    <property type="term" value="F:GTP binding"/>
    <property type="evidence" value="ECO:0007669"/>
    <property type="project" value="UniProtKB-KW"/>
</dbReference>
<dbReference type="Gene3D" id="3.40.50.300">
    <property type="entry name" value="P-loop containing nucleotide triphosphate hydrolases"/>
    <property type="match status" value="2"/>
</dbReference>
<evidence type="ECO:0000256" key="1">
    <source>
        <dbReference type="ARBA" id="ARBA00004342"/>
    </source>
</evidence>
<dbReference type="NCBIfam" id="TIGR00231">
    <property type="entry name" value="small_GTP"/>
    <property type="match status" value="2"/>
</dbReference>
<sequence length="462" mass="51950">MVGNERDLLLTYPSINARPGFAAFTPRGCFGLSTVIPLFHHSFHRRYSAAMTAKFKEYKVVVAGEAGVGKTALTLRFVTGQFVEEYDPTLEDGYRKQFVVDDELFLLNVFETNYRSDGAGEYEALLEYEIRHADGVLLVYSIKSRSCFTGIDIFRKRILRMKNATSVPLVLVGNKCDNLAGEREVTTDEGMDLARQIGCPFFETSAKEGTKVDEAFSKAVLDRVCRLLVLVSPCHHPVRPFSYLSCLHFFVALDDMNEETQSRIREYSVSVVGCDGSGKSSLTIRFTDERFFEDYDPTIEDFYRRIIMVGQESAFIDISDTSGGQEGYMGVAGFRDSHIHGIDGFLLVYSIGSRYTFDEIQAFHQKILRVKDKSSFPVVLVGNKCDMPMHQREISTDEGTTLASLLGCPFFETSAKNNINVNEAFSELVEEIRKYNKEPPTVLASRDQHEDVPGCCTRCIIA</sequence>
<evidence type="ECO:0000256" key="3">
    <source>
        <dbReference type="ARBA" id="ARBA00023134"/>
    </source>
</evidence>
<reference evidence="4 5" key="1">
    <citation type="submission" date="2020-01" db="EMBL/GenBank/DDBJ databases">
        <authorList>
            <person name="Gupta K D."/>
        </authorList>
    </citation>
    <scope>NUCLEOTIDE SEQUENCE [LARGE SCALE GENOMIC DNA]</scope>
</reference>
<comment type="caution">
    <text evidence="4">The sequence shown here is derived from an EMBL/GenBank/DDBJ whole genome shotgun (WGS) entry which is preliminary data.</text>
</comment>
<evidence type="ECO:0000256" key="2">
    <source>
        <dbReference type="ARBA" id="ARBA00022741"/>
    </source>
</evidence>
<dbReference type="EMBL" id="CACVBS010000030">
    <property type="protein sequence ID" value="CAA7260832.1"/>
    <property type="molecule type" value="Genomic_DNA"/>
</dbReference>
<gene>
    <name evidence="4" type="ORF">AAE3_LOCUS2918</name>
</gene>
<dbReference type="Proteomes" id="UP000467700">
    <property type="component" value="Unassembled WGS sequence"/>
</dbReference>
<dbReference type="Pfam" id="PF00071">
    <property type="entry name" value="Ras"/>
    <property type="match status" value="2"/>
</dbReference>
<name>A0A8S0WMB4_CYCAE</name>
<dbReference type="OrthoDB" id="5976022at2759"/>
<dbReference type="FunFam" id="3.40.50.300:FF:001447">
    <property type="entry name" value="Ras-related protein Rab-1B"/>
    <property type="match status" value="1"/>
</dbReference>
<dbReference type="InterPro" id="IPR020849">
    <property type="entry name" value="Small_GTPase_Ras-type"/>
</dbReference>
<dbReference type="SMART" id="SM00175">
    <property type="entry name" value="RAB"/>
    <property type="match status" value="2"/>
</dbReference>
<organism evidence="4 5">
    <name type="scientific">Cyclocybe aegerita</name>
    <name type="common">Black poplar mushroom</name>
    <name type="synonym">Agrocybe aegerita</name>
    <dbReference type="NCBI Taxonomy" id="1973307"/>
    <lineage>
        <taxon>Eukaryota</taxon>
        <taxon>Fungi</taxon>
        <taxon>Dikarya</taxon>
        <taxon>Basidiomycota</taxon>
        <taxon>Agaricomycotina</taxon>
        <taxon>Agaricomycetes</taxon>
        <taxon>Agaricomycetidae</taxon>
        <taxon>Agaricales</taxon>
        <taxon>Agaricineae</taxon>
        <taxon>Bolbitiaceae</taxon>
        <taxon>Cyclocybe</taxon>
    </lineage>
</organism>
<dbReference type="PRINTS" id="PR00449">
    <property type="entry name" value="RASTRNSFRMNG"/>
</dbReference>
<dbReference type="SMART" id="SM00173">
    <property type="entry name" value="RAS"/>
    <property type="match status" value="2"/>
</dbReference>
<protein>
    <submittedName>
        <fullName evidence="4">Uncharacterized protein</fullName>
    </submittedName>
</protein>
<dbReference type="AlphaFoldDB" id="A0A8S0WMB4"/>
<dbReference type="PROSITE" id="PS51421">
    <property type="entry name" value="RAS"/>
    <property type="match status" value="2"/>
</dbReference>
<keyword evidence="5" id="KW-1185">Reference proteome</keyword>
<comment type="subcellular location">
    <subcellularLocation>
        <location evidence="1">Cell membrane</location>
        <topology evidence="1">Lipid-anchor</topology>
        <orientation evidence="1">Cytoplasmic side</orientation>
    </subcellularLocation>
</comment>
<keyword evidence="3" id="KW-0342">GTP-binding</keyword>
<dbReference type="GO" id="GO:0005886">
    <property type="term" value="C:plasma membrane"/>
    <property type="evidence" value="ECO:0007669"/>
    <property type="project" value="UniProtKB-SubCell"/>
</dbReference>
<dbReference type="PANTHER" id="PTHR24070">
    <property type="entry name" value="RAS, DI-RAS, AND RHEB FAMILY MEMBERS OF SMALL GTPASE SUPERFAMILY"/>
    <property type="match status" value="1"/>
</dbReference>
<evidence type="ECO:0000313" key="5">
    <source>
        <dbReference type="Proteomes" id="UP000467700"/>
    </source>
</evidence>
<dbReference type="SUPFAM" id="SSF52540">
    <property type="entry name" value="P-loop containing nucleoside triphosphate hydrolases"/>
    <property type="match status" value="2"/>
</dbReference>
<dbReference type="PROSITE" id="PS51419">
    <property type="entry name" value="RAB"/>
    <property type="match status" value="2"/>
</dbReference>
<dbReference type="InterPro" id="IPR001806">
    <property type="entry name" value="Small_GTPase"/>
</dbReference>
<evidence type="ECO:0000313" key="4">
    <source>
        <dbReference type="EMBL" id="CAA7260832.1"/>
    </source>
</evidence>
<dbReference type="GO" id="GO:0007165">
    <property type="term" value="P:signal transduction"/>
    <property type="evidence" value="ECO:0007669"/>
    <property type="project" value="InterPro"/>
</dbReference>